<dbReference type="EMBL" id="JBGBPQ010000001">
    <property type="protein sequence ID" value="KAL1529539.1"/>
    <property type="molecule type" value="Genomic_DNA"/>
</dbReference>
<accession>A0AB34KAJ4</accession>
<sequence length="311" mass="32302">MGNPLTGRRVVVEGIVNKVELNGKQGVALSFDDSKGRYNVRLDSGEISALKPANLRAVPESDSSSGFSGAGGMPGMGGMSGMAGMGGMGSLFSLLSRMLQQGGAGGMRGLTPQQLGMGALAVFMLLRMSGINLLSLPGMILAGAGAFVYQQHRSGGGTRSMLTSARSAAKSFGTFLSGVTGFPVSETQAFVIIASLIFLCYRYLLSDGGVPSSAASERYEAYTKGFQDGSSGAKFDPIRDIPDDGKYASANSEGFGLSKMMSIVMVGSMIYQLGGGGSATSWSFQNVLANARNMNPLNLMIVLNMLSGLLW</sequence>
<gene>
    <name evidence="1" type="ORF">AB1Y20_000484</name>
</gene>
<evidence type="ECO:0000313" key="2">
    <source>
        <dbReference type="Proteomes" id="UP001515480"/>
    </source>
</evidence>
<evidence type="ECO:0000313" key="1">
    <source>
        <dbReference type="EMBL" id="KAL1529539.1"/>
    </source>
</evidence>
<reference evidence="1 2" key="1">
    <citation type="journal article" date="2024" name="Science">
        <title>Giant polyketide synthase enzymes in the biosynthesis of giant marine polyether toxins.</title>
        <authorList>
            <person name="Fallon T.R."/>
            <person name="Shende V.V."/>
            <person name="Wierzbicki I.H."/>
            <person name="Pendleton A.L."/>
            <person name="Watervoot N.F."/>
            <person name="Auber R.P."/>
            <person name="Gonzalez D.J."/>
            <person name="Wisecaver J.H."/>
            <person name="Moore B.S."/>
        </authorList>
    </citation>
    <scope>NUCLEOTIDE SEQUENCE [LARGE SCALE GENOMIC DNA]</scope>
    <source>
        <strain evidence="1 2">12B1</strain>
    </source>
</reference>
<proteinExistence type="predicted"/>
<comment type="caution">
    <text evidence="1">The sequence shown here is derived from an EMBL/GenBank/DDBJ whole genome shotgun (WGS) entry which is preliminary data.</text>
</comment>
<organism evidence="1 2">
    <name type="scientific">Prymnesium parvum</name>
    <name type="common">Toxic golden alga</name>
    <dbReference type="NCBI Taxonomy" id="97485"/>
    <lineage>
        <taxon>Eukaryota</taxon>
        <taxon>Haptista</taxon>
        <taxon>Haptophyta</taxon>
        <taxon>Prymnesiophyceae</taxon>
        <taxon>Prymnesiales</taxon>
        <taxon>Prymnesiaceae</taxon>
        <taxon>Prymnesium</taxon>
    </lineage>
</organism>
<keyword evidence="2" id="KW-1185">Reference proteome</keyword>
<protein>
    <submittedName>
        <fullName evidence="1">Uncharacterized protein</fullName>
    </submittedName>
</protein>
<name>A0AB34KAJ4_PRYPA</name>
<dbReference type="Proteomes" id="UP001515480">
    <property type="component" value="Unassembled WGS sequence"/>
</dbReference>
<dbReference type="AlphaFoldDB" id="A0AB34KAJ4"/>